<keyword evidence="3" id="KW-1133">Transmembrane helix</keyword>
<evidence type="ECO:0000313" key="7">
    <source>
        <dbReference type="EMBL" id="MBD8066730.1"/>
    </source>
</evidence>
<protein>
    <submittedName>
        <fullName evidence="7">Translocation/assembly module TamB domain-containing protein</fullName>
    </submittedName>
</protein>
<dbReference type="RefSeq" id="WP_191777079.1">
    <property type="nucleotide sequence ID" value="NZ_JACYFU010000004.1"/>
</dbReference>
<evidence type="ECO:0000256" key="4">
    <source>
        <dbReference type="ARBA" id="ARBA00023136"/>
    </source>
</evidence>
<evidence type="ECO:0000256" key="1">
    <source>
        <dbReference type="ARBA" id="ARBA00004167"/>
    </source>
</evidence>
<name>A0A927FUV1_9HYPH</name>
<dbReference type="GO" id="GO:0009306">
    <property type="term" value="P:protein secretion"/>
    <property type="evidence" value="ECO:0007669"/>
    <property type="project" value="InterPro"/>
</dbReference>
<feature type="domain" description="Translocation and assembly module TamB C-terminal" evidence="6">
    <location>
        <begin position="1100"/>
        <end position="1452"/>
    </location>
</feature>
<dbReference type="GO" id="GO:0005886">
    <property type="term" value="C:plasma membrane"/>
    <property type="evidence" value="ECO:0007669"/>
    <property type="project" value="InterPro"/>
</dbReference>
<keyword evidence="8" id="KW-1185">Reference proteome</keyword>
<evidence type="ECO:0000313" key="8">
    <source>
        <dbReference type="Proteomes" id="UP000654108"/>
    </source>
</evidence>
<comment type="caution">
    <text evidence="7">The sequence shown here is derived from an EMBL/GenBank/DDBJ whole genome shotgun (WGS) entry which is preliminary data.</text>
</comment>
<dbReference type="PANTHER" id="PTHR36985">
    <property type="entry name" value="TRANSLOCATION AND ASSEMBLY MODULE SUBUNIT TAMB"/>
    <property type="match status" value="1"/>
</dbReference>
<sequence>MTKLVPNPLRKPRRLLLAAAIALPAVGVPVALVAQDVQSMSNEEQKSWLTNLVQDQLSTPERQISISNIDGALGSNVSIRQITIADQEGVWLRINDVALDWNQAALFTGRLEVRSLKAGSIEYIRNAVPAEGAVDLPPPEATGFEVPEFPVAIEIGELAVPSVSFGASVFGLGSEISLAGAMTLEGGNLDAKLDIERLDGPGGTLNLDVGYQNESQVLDLALDLNEPENGVLANLLNIEGRPAVELSLKGTGPVANLDTELHLRADGREALGGSATIRQQPEGYAVSTELAGPLSTLIAGPYRPFFGEETRLGAKALVRDDGGLDISQFTLSGGQLSVSGMARTTSDNFLSRLKLDATIADPASTAVTLPVPGGATKVDGARVAIDFGANDSGDWSATVDVNGLSTPQFAADRFALSVGGVAENINDPATRRVTFNGDGTLSGIVADPAIEAALGDSVGLGIAGLWNAGEAIQLAQFRIAGAALALDAKGQIDGTDFDGDISVETSDIAPFSLLAGRQLGGGLTLTASGQVMPLSGGFDLIFDGEGRDLTVDDAVADRLLEGTVSLSGRLARTEAGISADDFRVANAQVQLNADGTIASEASDFTVALDLADLALISDQASGKLSVRGSARSTGADQPLMLVLDGTVPSGRLAGRTLRDGKLAVAASVLDGKTAGDVTGSAMLDGYQAQLATNFSADETQQALSDLEFDIAGARLTGAITRAVETGLLDGRIDVAAPDVSLAAALLLSEASGSVNAAVVLTPENGKQTAAVTANAADLRINGIAVGRADIAATVSDLFAVPVVNGTATAQQVVAGGVTINTLEAKASQSGDTTQFDAQAALATGTDVDIAGALSPIETGYSLALDRAALTQGTLSARLATPTRLVVSGHAVSLDAVRFNVGSGSITASGNAGDQLDVVVDISDLPLSIANAVMPSLGLAGTVNGRATISGSAADPLVNFEARASGVNAASISSYGIAPLNLSASGSYRSQVVTLDAVSANGAGGLSVSGSGRVPLAGPGVSLALTGSAPLSLANRFVADRGGQFSGTITIDARVQGSLTSPQFGGSVSTSGAGYVDPELNLRLTNITGRASLAGDRATIEQLTANLATGGSVSASGSIGITGAMPADVSVRLNSARYADGDLFVATVSGGLRLTGNLTGTPLLSGDVFVEQANITVPESLGGGAQLIDVRHKRTPRDVAQTLARAKVDAGGAPVPQTRSPGLLLDVQLNAPNQIFIRGRGLDAEVGGSVRLTGPLNNIQPVGAFSLNRGRLSILGQRLDFESGTVTLVGDLDPQLNFVARTQTDDITVFITVTGRVSEPDITFSSNPTLPQDEVLSRLIFKRGMGELSPIQLAQLAAAAAELVGGGGNGGLVDSLRGAAGLADLDVVTDAQGNVGVKAGTYIQDNVYLGVTAGANGNSKVTINLDVTDDLVVKGAAGQDGNSSVGVFYERDY</sequence>
<accession>A0A927FUV1</accession>
<evidence type="ECO:0000256" key="3">
    <source>
        <dbReference type="ARBA" id="ARBA00022989"/>
    </source>
</evidence>
<dbReference type="InterPro" id="IPR007452">
    <property type="entry name" value="TamB_C"/>
</dbReference>
<reference evidence="7" key="1">
    <citation type="submission" date="2020-09" db="EMBL/GenBank/DDBJ databases">
        <title>Genome seq and assembly of Devosia sp.</title>
        <authorList>
            <person name="Chhetri G."/>
        </authorList>
    </citation>
    <scope>NUCLEOTIDE SEQUENCE</scope>
    <source>
        <strain evidence="7">PTR5</strain>
    </source>
</reference>
<keyword evidence="4" id="KW-0472">Membrane</keyword>
<gene>
    <name evidence="7" type="ORF">IC608_14745</name>
</gene>
<keyword evidence="2" id="KW-0812">Transmembrane</keyword>
<evidence type="ECO:0000259" key="6">
    <source>
        <dbReference type="Pfam" id="PF04357"/>
    </source>
</evidence>
<evidence type="ECO:0000256" key="5">
    <source>
        <dbReference type="SAM" id="SignalP"/>
    </source>
</evidence>
<dbReference type="EMBL" id="JACYFU010000004">
    <property type="protein sequence ID" value="MBD8066730.1"/>
    <property type="molecule type" value="Genomic_DNA"/>
</dbReference>
<dbReference type="PANTHER" id="PTHR36985:SF1">
    <property type="entry name" value="TRANSLOCATION AND ASSEMBLY MODULE SUBUNIT TAMB"/>
    <property type="match status" value="1"/>
</dbReference>
<dbReference type="Pfam" id="PF04357">
    <property type="entry name" value="TamB"/>
    <property type="match status" value="1"/>
</dbReference>
<feature type="chain" id="PRO_5037457347" evidence="5">
    <location>
        <begin position="35"/>
        <end position="1452"/>
    </location>
</feature>
<evidence type="ECO:0000256" key="2">
    <source>
        <dbReference type="ARBA" id="ARBA00022692"/>
    </source>
</evidence>
<keyword evidence="5" id="KW-0732">Signal</keyword>
<proteinExistence type="predicted"/>
<feature type="signal peptide" evidence="5">
    <location>
        <begin position="1"/>
        <end position="34"/>
    </location>
</feature>
<comment type="subcellular location">
    <subcellularLocation>
        <location evidence="1">Membrane</location>
        <topology evidence="1">Single-pass membrane protein</topology>
    </subcellularLocation>
</comment>
<organism evidence="7 8">
    <name type="scientific">Devosia oryzisoli</name>
    <dbReference type="NCBI Taxonomy" id="2774138"/>
    <lineage>
        <taxon>Bacteria</taxon>
        <taxon>Pseudomonadati</taxon>
        <taxon>Pseudomonadota</taxon>
        <taxon>Alphaproteobacteria</taxon>
        <taxon>Hyphomicrobiales</taxon>
        <taxon>Devosiaceae</taxon>
        <taxon>Devosia</taxon>
    </lineage>
</organism>
<dbReference type="Proteomes" id="UP000654108">
    <property type="component" value="Unassembled WGS sequence"/>
</dbReference>